<evidence type="ECO:0000313" key="2">
    <source>
        <dbReference type="EMBL" id="MFC3195972.1"/>
    </source>
</evidence>
<feature type="non-terminal residue" evidence="2">
    <location>
        <position position="1"/>
    </location>
</feature>
<evidence type="ECO:0000313" key="3">
    <source>
        <dbReference type="Proteomes" id="UP001595533"/>
    </source>
</evidence>
<sequence length="82" mass="8743">MALTAHQDKVYDEQTIPKGETLTEVLDDLMPTPEDADTDAASDDEGEPVDEGDELDLDLVDDDLSEPVGALEPAATDGGRDQ</sequence>
<feature type="compositionally biased region" description="Acidic residues" evidence="1">
    <location>
        <begin position="34"/>
        <end position="65"/>
    </location>
</feature>
<gene>
    <name evidence="2" type="ORF">ACFODZ_17105</name>
</gene>
<keyword evidence="3" id="KW-1185">Reference proteome</keyword>
<proteinExistence type="predicted"/>
<name>A0ABV7JKW0_9GAMM</name>
<accession>A0ABV7JKW0</accession>
<reference evidence="3" key="1">
    <citation type="journal article" date="2019" name="Int. J. Syst. Evol. Microbiol.">
        <title>The Global Catalogue of Microorganisms (GCM) 10K type strain sequencing project: providing services to taxonomists for standard genome sequencing and annotation.</title>
        <authorList>
            <consortium name="The Broad Institute Genomics Platform"/>
            <consortium name="The Broad Institute Genome Sequencing Center for Infectious Disease"/>
            <person name="Wu L."/>
            <person name="Ma J."/>
        </authorList>
    </citation>
    <scope>NUCLEOTIDE SEQUENCE [LARGE SCALE GENOMIC DNA]</scope>
    <source>
        <strain evidence="3">KCTC 42953</strain>
    </source>
</reference>
<dbReference type="RefSeq" id="WP_379876784.1">
    <property type="nucleotide sequence ID" value="NZ_JBHRTS010000024.1"/>
</dbReference>
<comment type="caution">
    <text evidence="2">The sequence shown here is derived from an EMBL/GenBank/DDBJ whole genome shotgun (WGS) entry which is preliminary data.</text>
</comment>
<feature type="region of interest" description="Disordered" evidence="1">
    <location>
        <begin position="1"/>
        <end position="82"/>
    </location>
</feature>
<dbReference type="Proteomes" id="UP001595533">
    <property type="component" value="Unassembled WGS sequence"/>
</dbReference>
<organism evidence="2 3">
    <name type="scientific">Marinicella sediminis</name>
    <dbReference type="NCBI Taxonomy" id="1792834"/>
    <lineage>
        <taxon>Bacteria</taxon>
        <taxon>Pseudomonadati</taxon>
        <taxon>Pseudomonadota</taxon>
        <taxon>Gammaproteobacteria</taxon>
        <taxon>Lysobacterales</taxon>
        <taxon>Marinicellaceae</taxon>
        <taxon>Marinicella</taxon>
    </lineage>
</organism>
<dbReference type="EMBL" id="JBHRTS010000024">
    <property type="protein sequence ID" value="MFC3195972.1"/>
    <property type="molecule type" value="Genomic_DNA"/>
</dbReference>
<evidence type="ECO:0000256" key="1">
    <source>
        <dbReference type="SAM" id="MobiDB-lite"/>
    </source>
</evidence>
<feature type="compositionally biased region" description="Basic and acidic residues" evidence="1">
    <location>
        <begin position="1"/>
        <end position="12"/>
    </location>
</feature>
<protein>
    <submittedName>
        <fullName evidence="2">Uncharacterized protein</fullName>
    </submittedName>
</protein>